<evidence type="ECO:0000256" key="3">
    <source>
        <dbReference type="ARBA" id="ARBA00022516"/>
    </source>
</evidence>
<dbReference type="SUPFAM" id="SSF69593">
    <property type="entry name" value="Glycerol-3-phosphate (1)-acyltransferase"/>
    <property type="match status" value="1"/>
</dbReference>
<evidence type="ECO:0000256" key="6">
    <source>
        <dbReference type="ARBA" id="ARBA00022824"/>
    </source>
</evidence>
<dbReference type="PANTHER" id="PTHR12317">
    <property type="entry name" value="DIACYLGLYCEROL O-ACYLTRANSFERASE"/>
    <property type="match status" value="1"/>
</dbReference>
<keyword evidence="8" id="KW-0443">Lipid metabolism</keyword>
<evidence type="ECO:0000256" key="2">
    <source>
        <dbReference type="ARBA" id="ARBA00005420"/>
    </source>
</evidence>
<evidence type="ECO:0000256" key="4">
    <source>
        <dbReference type="ARBA" id="ARBA00022679"/>
    </source>
</evidence>
<evidence type="ECO:0000313" key="13">
    <source>
        <dbReference type="Proteomes" id="UP001497512"/>
    </source>
</evidence>
<dbReference type="Pfam" id="PF03982">
    <property type="entry name" value="DAGAT"/>
    <property type="match status" value="1"/>
</dbReference>
<evidence type="ECO:0000256" key="8">
    <source>
        <dbReference type="ARBA" id="ARBA00023098"/>
    </source>
</evidence>
<keyword evidence="7 11" id="KW-1133">Transmembrane helix</keyword>
<evidence type="ECO:0000256" key="5">
    <source>
        <dbReference type="ARBA" id="ARBA00022692"/>
    </source>
</evidence>
<dbReference type="PANTHER" id="PTHR12317:SF63">
    <property type="entry name" value="DIACYLGLYCEROL O-ACYLTRANSFERASE 2"/>
    <property type="match status" value="1"/>
</dbReference>
<proteinExistence type="inferred from homology"/>
<reference evidence="12" key="1">
    <citation type="submission" date="2024-02" db="EMBL/GenBank/DDBJ databases">
        <authorList>
            <consortium name="ELIXIR-Norway"/>
            <consortium name="Elixir Norway"/>
        </authorList>
    </citation>
    <scope>NUCLEOTIDE SEQUENCE</scope>
</reference>
<evidence type="ECO:0000256" key="1">
    <source>
        <dbReference type="ARBA" id="ARBA00004477"/>
    </source>
</evidence>
<evidence type="ECO:0000256" key="7">
    <source>
        <dbReference type="ARBA" id="ARBA00022989"/>
    </source>
</evidence>
<comment type="subcellular location">
    <subcellularLocation>
        <location evidence="1 11">Endoplasmic reticulum membrane</location>
        <topology evidence="1 11">Multi-pass membrane protein</topology>
    </subcellularLocation>
</comment>
<comment type="similarity">
    <text evidence="2 11">Belongs to the diacylglycerol acyltransferase family.</text>
</comment>
<evidence type="ECO:0000256" key="9">
    <source>
        <dbReference type="ARBA" id="ARBA00023136"/>
    </source>
</evidence>
<dbReference type="Proteomes" id="UP001497512">
    <property type="component" value="Chromosome 17"/>
</dbReference>
<feature type="transmembrane region" description="Helical" evidence="11">
    <location>
        <begin position="54"/>
        <end position="73"/>
    </location>
</feature>
<sequence length="323" mass="36449">MVDSTGHDDEQVQLEDKEPTRRAIWCHLALFLWLGGFHVNTVVAVVCLANIRSAWAITLLAVWIALMFIPVQYESTLGDFVAKFISKYAPKYFPITVVFEDKASFDPNGCYVIAAEPHSVLPIGLIALAPQSGFLPFTKLRALASTAVFWTPIVRHIWSWLGLVPVSRRNFSELLESGYSCVLVPGGVQECLYMESDREVVFLKNRYGFVKVAIEAGAAVVPSFCFGQTNIYHWWKPSGEWYNQMSRKIRFTPLVFWGRFGGPVPFQKPMYYVVGKPIHVTKNPSPTREEIAAVHGQFVKAVEELFEKHKAAAGFKDTSLYVY</sequence>
<dbReference type="CDD" id="cd07987">
    <property type="entry name" value="LPLAT_MGAT-like"/>
    <property type="match status" value="1"/>
</dbReference>
<dbReference type="EMBL" id="OZ019909">
    <property type="protein sequence ID" value="CAK9209816.1"/>
    <property type="molecule type" value="Genomic_DNA"/>
</dbReference>
<keyword evidence="4 11" id="KW-0808">Transferase</keyword>
<keyword evidence="6 11" id="KW-0256">Endoplasmic reticulum</keyword>
<keyword evidence="10" id="KW-0012">Acyltransferase</keyword>
<accession>A0ABP0U0X2</accession>
<organism evidence="12 13">
    <name type="scientific">Sphagnum troendelagicum</name>
    <dbReference type="NCBI Taxonomy" id="128251"/>
    <lineage>
        <taxon>Eukaryota</taxon>
        <taxon>Viridiplantae</taxon>
        <taxon>Streptophyta</taxon>
        <taxon>Embryophyta</taxon>
        <taxon>Bryophyta</taxon>
        <taxon>Sphagnophytina</taxon>
        <taxon>Sphagnopsida</taxon>
        <taxon>Sphagnales</taxon>
        <taxon>Sphagnaceae</taxon>
        <taxon>Sphagnum</taxon>
    </lineage>
</organism>
<name>A0ABP0U0X2_9BRYO</name>
<dbReference type="EC" id="2.3.1.-" evidence="11"/>
<keyword evidence="3" id="KW-0444">Lipid biosynthesis</keyword>
<evidence type="ECO:0000256" key="10">
    <source>
        <dbReference type="ARBA" id="ARBA00023315"/>
    </source>
</evidence>
<dbReference type="InterPro" id="IPR007130">
    <property type="entry name" value="DAGAT"/>
</dbReference>
<keyword evidence="13" id="KW-1185">Reference proteome</keyword>
<protein>
    <recommendedName>
        <fullName evidence="11">Acyltransferase</fullName>
        <ecNumber evidence="11">2.3.1.-</ecNumber>
    </recommendedName>
</protein>
<keyword evidence="9 11" id="KW-0472">Membrane</keyword>
<feature type="transmembrane region" description="Helical" evidence="11">
    <location>
        <begin position="22"/>
        <end position="47"/>
    </location>
</feature>
<keyword evidence="5 11" id="KW-0812">Transmembrane</keyword>
<evidence type="ECO:0000256" key="11">
    <source>
        <dbReference type="RuleBase" id="RU367023"/>
    </source>
</evidence>
<gene>
    <name evidence="12" type="ORF">CSSPTR1EN2_LOCUS10105</name>
</gene>
<evidence type="ECO:0000313" key="12">
    <source>
        <dbReference type="EMBL" id="CAK9209816.1"/>
    </source>
</evidence>